<proteinExistence type="predicted"/>
<dbReference type="AlphaFoldDB" id="A0A077RUY4"/>
<dbReference type="EMBL" id="HG670306">
    <property type="protein sequence ID" value="CDM82264.1"/>
    <property type="molecule type" value="Genomic_DNA"/>
</dbReference>
<evidence type="ECO:0000313" key="2">
    <source>
        <dbReference type="EMBL" id="CDM82264.1"/>
    </source>
</evidence>
<feature type="domain" description="DUF1618" evidence="1">
    <location>
        <begin position="298"/>
        <end position="411"/>
    </location>
</feature>
<accession>A0A077RUY4</accession>
<reference evidence="2" key="1">
    <citation type="journal article" date="2014" name="Science">
        <title>Structural and functional partitioning of bread wheat chromosome 3B.</title>
        <authorList>
            <person name="Choulet F."/>
            <person name="Alberti A."/>
            <person name="Theil S."/>
            <person name="Glover N."/>
            <person name="Barbe V."/>
            <person name="Daron J."/>
            <person name="Pingault L."/>
            <person name="Sourdille P."/>
            <person name="Couloux A."/>
            <person name="Paux E."/>
            <person name="Leroy P."/>
            <person name="Mangenot S."/>
            <person name="Guilhot N."/>
            <person name="Le Gouis J."/>
            <person name="Balfourier F."/>
            <person name="Alaux M."/>
            <person name="Jamilloux V."/>
            <person name="Poulain J."/>
            <person name="Durand C."/>
            <person name="Bellec A."/>
            <person name="Gaspin C."/>
            <person name="Safar J."/>
            <person name="Dolezel J."/>
            <person name="Rogers J."/>
            <person name="Vandepoele K."/>
            <person name="Aury J.M."/>
            <person name="Mayer K."/>
            <person name="Berges H."/>
            <person name="Quesneville H."/>
            <person name="Wincker P."/>
            <person name="Feuillet C."/>
        </authorList>
    </citation>
    <scope>NUCLEOTIDE SEQUENCE</scope>
</reference>
<dbReference type="PANTHER" id="PTHR33074:SF50">
    <property type="entry name" value="DUF1618 DOMAIN-CONTAINING PROTEIN"/>
    <property type="match status" value="1"/>
</dbReference>
<protein>
    <recommendedName>
        <fullName evidence="1">DUF1618 domain-containing protein</fullName>
    </recommendedName>
</protein>
<dbReference type="HOGENOM" id="CLU_008956_6_0_1"/>
<sequence length="465" mass="51009">MDLTGGEESSTHNMQISWPSLNPPAHGYIDDGGERPPFVLIEPYACFANLINGTTASTPIMFDTELEGCSIQVTFCAVHPPDVSYLCVHAVGLGDPLFTNPPRILATETDGSLLLLCVPIPIPGHPFPLGAYVNSTREEYFVYNPRVPVLEHLRHPEPGSIPCLVDGTVAIVRKCSQHQHTSNPGRKQQPHRAGVHNLALHPHGAGVHNFALQSHGAGGHKFGLQPHGAGRHDCSNCSYVIAAQSERFGSDYPCQLYLYHSNTSSWTTPSVVFETPLDNEYQTHKTIFIGGEKGTLAWVDLSGTIVLWDVLGKGRRKFRQFQLPGPIDKGSDASTRDIAVLGSSINYVVMEYFARGWKATVWSISTNSLPGEGWGIRYHLDSSNLQGLEGEPATAPYIGLPKLSLQDDGTVFFLKQVDYRDPHQPAWVLAVDMRNKTVQKVAKFIPSGLYKANNEKTWDAIAEIP</sequence>
<dbReference type="InterPro" id="IPR011676">
    <property type="entry name" value="DUF1618"/>
</dbReference>
<name>A0A077RUY4_WHEAT</name>
<organism evidence="2">
    <name type="scientific">Triticum aestivum</name>
    <name type="common">Wheat</name>
    <dbReference type="NCBI Taxonomy" id="4565"/>
    <lineage>
        <taxon>Eukaryota</taxon>
        <taxon>Viridiplantae</taxon>
        <taxon>Streptophyta</taxon>
        <taxon>Embryophyta</taxon>
        <taxon>Tracheophyta</taxon>
        <taxon>Spermatophyta</taxon>
        <taxon>Magnoliopsida</taxon>
        <taxon>Liliopsida</taxon>
        <taxon>Poales</taxon>
        <taxon>Poaceae</taxon>
        <taxon>BOP clade</taxon>
        <taxon>Pooideae</taxon>
        <taxon>Triticodae</taxon>
        <taxon>Triticeae</taxon>
        <taxon>Triticinae</taxon>
        <taxon>Triticum</taxon>
    </lineage>
</organism>
<evidence type="ECO:0000259" key="1">
    <source>
        <dbReference type="Pfam" id="PF07762"/>
    </source>
</evidence>
<dbReference type="PANTHER" id="PTHR33074">
    <property type="entry name" value="EXPRESSED PROTEIN-RELATED"/>
    <property type="match status" value="1"/>
</dbReference>
<dbReference type="ExpressionAtlas" id="A0A077RUY4">
    <property type="expression patterns" value="baseline and differential"/>
</dbReference>
<gene>
    <name evidence="2" type="ORF">TRAES_3BF117100170CFD_c1</name>
</gene>
<dbReference type="Pfam" id="PF07762">
    <property type="entry name" value="DUF1618"/>
    <property type="match status" value="1"/>
</dbReference>